<dbReference type="RefSeq" id="XP_013257455.1">
    <property type="nucleotide sequence ID" value="XM_013402001.1"/>
</dbReference>
<feature type="region of interest" description="Disordered" evidence="1">
    <location>
        <begin position="1"/>
        <end position="196"/>
    </location>
</feature>
<feature type="compositionally biased region" description="Polar residues" evidence="1">
    <location>
        <begin position="511"/>
        <end position="525"/>
    </location>
</feature>
<feature type="compositionally biased region" description="Basic and acidic residues" evidence="1">
    <location>
        <begin position="414"/>
        <end position="423"/>
    </location>
</feature>
<dbReference type="HOGENOM" id="CLU_368807_0_0_1"/>
<feature type="compositionally biased region" description="Polar residues" evidence="1">
    <location>
        <begin position="147"/>
        <end position="156"/>
    </location>
</feature>
<dbReference type="EMBL" id="AMGV01000009">
    <property type="protein sequence ID" value="KEF54865.1"/>
    <property type="molecule type" value="Genomic_DNA"/>
</dbReference>
<feature type="compositionally biased region" description="Low complexity" evidence="1">
    <location>
        <begin position="332"/>
        <end position="346"/>
    </location>
</feature>
<feature type="compositionally biased region" description="Polar residues" evidence="1">
    <location>
        <begin position="275"/>
        <end position="292"/>
    </location>
</feature>
<protein>
    <submittedName>
        <fullName evidence="2">Uncharacterized protein</fullName>
    </submittedName>
</protein>
<gene>
    <name evidence="2" type="ORF">A1O9_09308</name>
</gene>
<evidence type="ECO:0000313" key="3">
    <source>
        <dbReference type="Proteomes" id="UP000027920"/>
    </source>
</evidence>
<feature type="region of interest" description="Disordered" evidence="1">
    <location>
        <begin position="327"/>
        <end position="532"/>
    </location>
</feature>
<proteinExistence type="predicted"/>
<feature type="region of interest" description="Disordered" evidence="1">
    <location>
        <begin position="231"/>
        <end position="258"/>
    </location>
</feature>
<sequence>MPPRYKDVGTQTDIDLTSFPETPTGKRRREAGEEPESSSKRARNAITPPPRAKPFFSSTWRTRSALSVPPKISILDSPTGFIHNPPSAEPLRESPFYSQILKPTADEKIDAKDTDEAPPQTPKQQSNSSQPGIFGSVKKIFGLFKASSPTKSNTEAAQEVNEPPPPPPSQQTLFPGLDETSPPKSPEGPPPPHVHQAAYDQYFKRRRYGETKSGQAFLAAKAREVEVEFEAMPGSNKRKLASLDGKTPGPKAGGFGIDDSYLDVDHDIEDVDSNVEPTTPTKNILQPQTPLRSALRQNATIGRSGKSVMFNPNTAVKHVYGSYGPAGQYHGSVFSDNSAASDSSVSMNNPRSILSPTTLDNTQKNETPRFELDNNVFDPNDKSWRPSLANPSPGRFRLPEADEYDDFDDSELSLLEKEQRECEAQTNVPPQPSTPRMAHAELPLPSSSSAISSYAGHPDSILANDSQEIRLNKARSEAQKYKPVRSSRLSHGEPARSRSSSPPLAAGETTGDFTESNIQTSTPGPTNFRPHYEPNIIMEESTIMEEPAFKPLGREELDNTTVGEDGMTDYQREHQYDDWAKNIFDNVAVQTYEEAGVASSYIAELVRQNWTQKDTNDSIAFWNKEFDEGIEADREARAEGKRVLWITDPAQLKV</sequence>
<feature type="compositionally biased region" description="Basic and acidic residues" evidence="1">
    <location>
        <begin position="104"/>
        <end position="115"/>
    </location>
</feature>
<dbReference type="AlphaFoldDB" id="A0A072PH73"/>
<feature type="compositionally biased region" description="Polar residues" evidence="1">
    <location>
        <begin position="347"/>
        <end position="365"/>
    </location>
</feature>
<dbReference type="Proteomes" id="UP000027920">
    <property type="component" value="Unassembled WGS sequence"/>
</dbReference>
<feature type="compositionally biased region" description="Low complexity" evidence="1">
    <location>
        <begin position="497"/>
        <end position="506"/>
    </location>
</feature>
<dbReference type="VEuPathDB" id="FungiDB:A1O9_09308"/>
<feature type="compositionally biased region" description="Acidic residues" evidence="1">
    <location>
        <begin position="401"/>
        <end position="411"/>
    </location>
</feature>
<evidence type="ECO:0000256" key="1">
    <source>
        <dbReference type="SAM" id="MobiDB-lite"/>
    </source>
</evidence>
<feature type="compositionally biased region" description="Polar residues" evidence="1">
    <location>
        <begin position="122"/>
        <end position="131"/>
    </location>
</feature>
<feature type="compositionally biased region" description="Polar residues" evidence="1">
    <location>
        <begin position="56"/>
        <end position="65"/>
    </location>
</feature>
<dbReference type="GeneID" id="25284217"/>
<dbReference type="OrthoDB" id="4157485at2759"/>
<name>A0A072PH73_9EURO</name>
<feature type="compositionally biased region" description="Pro residues" evidence="1">
    <location>
        <begin position="183"/>
        <end position="193"/>
    </location>
</feature>
<accession>A0A072PH73</accession>
<feature type="compositionally biased region" description="Polar residues" evidence="1">
    <location>
        <begin position="9"/>
        <end position="21"/>
    </location>
</feature>
<keyword evidence="3" id="KW-1185">Reference proteome</keyword>
<feature type="region of interest" description="Disordered" evidence="1">
    <location>
        <begin position="271"/>
        <end position="292"/>
    </location>
</feature>
<organism evidence="2 3">
    <name type="scientific">Exophiala aquamarina CBS 119918</name>
    <dbReference type="NCBI Taxonomy" id="1182545"/>
    <lineage>
        <taxon>Eukaryota</taxon>
        <taxon>Fungi</taxon>
        <taxon>Dikarya</taxon>
        <taxon>Ascomycota</taxon>
        <taxon>Pezizomycotina</taxon>
        <taxon>Eurotiomycetes</taxon>
        <taxon>Chaetothyriomycetidae</taxon>
        <taxon>Chaetothyriales</taxon>
        <taxon>Herpotrichiellaceae</taxon>
        <taxon>Exophiala</taxon>
    </lineage>
</organism>
<reference evidence="2 3" key="1">
    <citation type="submission" date="2013-03" db="EMBL/GenBank/DDBJ databases">
        <title>The Genome Sequence of Exophiala aquamarina CBS 119918.</title>
        <authorList>
            <consortium name="The Broad Institute Genomics Platform"/>
            <person name="Cuomo C."/>
            <person name="de Hoog S."/>
            <person name="Gorbushina A."/>
            <person name="Walker B."/>
            <person name="Young S.K."/>
            <person name="Zeng Q."/>
            <person name="Gargeya S."/>
            <person name="Fitzgerald M."/>
            <person name="Haas B."/>
            <person name="Abouelleil A."/>
            <person name="Allen A.W."/>
            <person name="Alvarado L."/>
            <person name="Arachchi H.M."/>
            <person name="Berlin A.M."/>
            <person name="Chapman S.B."/>
            <person name="Gainer-Dewar J."/>
            <person name="Goldberg J."/>
            <person name="Griggs A."/>
            <person name="Gujja S."/>
            <person name="Hansen M."/>
            <person name="Howarth C."/>
            <person name="Imamovic A."/>
            <person name="Ireland A."/>
            <person name="Larimer J."/>
            <person name="McCowan C."/>
            <person name="Murphy C."/>
            <person name="Pearson M."/>
            <person name="Poon T.W."/>
            <person name="Priest M."/>
            <person name="Roberts A."/>
            <person name="Saif S."/>
            <person name="Shea T."/>
            <person name="Sisk P."/>
            <person name="Sykes S."/>
            <person name="Wortman J."/>
            <person name="Nusbaum C."/>
            <person name="Birren B."/>
        </authorList>
    </citation>
    <scope>NUCLEOTIDE SEQUENCE [LARGE SCALE GENOMIC DNA]</scope>
    <source>
        <strain evidence="2 3">CBS 119918</strain>
    </source>
</reference>
<comment type="caution">
    <text evidence="2">The sequence shown here is derived from an EMBL/GenBank/DDBJ whole genome shotgun (WGS) entry which is preliminary data.</text>
</comment>
<evidence type="ECO:0000313" key="2">
    <source>
        <dbReference type="EMBL" id="KEF54865.1"/>
    </source>
</evidence>
<feature type="compositionally biased region" description="Basic and acidic residues" evidence="1">
    <location>
        <begin position="467"/>
        <end position="480"/>
    </location>
</feature>